<evidence type="ECO:0000256" key="5">
    <source>
        <dbReference type="ARBA" id="ARBA00022692"/>
    </source>
</evidence>
<feature type="compositionally biased region" description="Polar residues" evidence="9">
    <location>
        <begin position="510"/>
        <end position="525"/>
    </location>
</feature>
<protein>
    <submittedName>
        <fullName evidence="11">Sodium/pantothenate symporter</fullName>
    </submittedName>
</protein>
<dbReference type="HOGENOM" id="CLU_018808_15_1_11"/>
<dbReference type="STRING" id="469378.Ccur_11200"/>
<name>C7MPH0_CRYCD</name>
<evidence type="ECO:0000313" key="11">
    <source>
        <dbReference type="EMBL" id="ACU94810.1"/>
    </source>
</evidence>
<feature type="transmembrane region" description="Helical" evidence="10">
    <location>
        <begin position="160"/>
        <end position="182"/>
    </location>
</feature>
<dbReference type="GO" id="GO:0015233">
    <property type="term" value="F:pantothenate transmembrane transporter activity"/>
    <property type="evidence" value="ECO:0007669"/>
    <property type="project" value="InterPro"/>
</dbReference>
<feature type="transmembrane region" description="Helical" evidence="10">
    <location>
        <begin position="6"/>
        <end position="24"/>
    </location>
</feature>
<dbReference type="EMBL" id="CP001682">
    <property type="protein sequence ID" value="ACU94810.1"/>
    <property type="molecule type" value="Genomic_DNA"/>
</dbReference>
<dbReference type="Pfam" id="PF00474">
    <property type="entry name" value="SSF"/>
    <property type="match status" value="1"/>
</dbReference>
<evidence type="ECO:0000256" key="6">
    <source>
        <dbReference type="ARBA" id="ARBA00022989"/>
    </source>
</evidence>
<dbReference type="AlphaFoldDB" id="C7MPH0"/>
<dbReference type="OrthoDB" id="9789704at2"/>
<dbReference type="GO" id="GO:0005886">
    <property type="term" value="C:plasma membrane"/>
    <property type="evidence" value="ECO:0007669"/>
    <property type="project" value="TreeGrafter"/>
</dbReference>
<comment type="subcellular location">
    <subcellularLocation>
        <location evidence="1">Membrane</location>
        <topology evidence="1">Multi-pass membrane protein</topology>
    </subcellularLocation>
</comment>
<feature type="transmembrane region" description="Helical" evidence="10">
    <location>
        <begin position="376"/>
        <end position="397"/>
    </location>
</feature>
<comment type="similarity">
    <text evidence="2 8">Belongs to the sodium:solute symporter (SSF) (TC 2.A.21) family.</text>
</comment>
<organism evidence="11 12">
    <name type="scientific">Cryptobacterium curtum (strain ATCC 700683 / DSM 15641 / CCUG 43107 / 12-3)</name>
    <dbReference type="NCBI Taxonomy" id="469378"/>
    <lineage>
        <taxon>Bacteria</taxon>
        <taxon>Bacillati</taxon>
        <taxon>Actinomycetota</taxon>
        <taxon>Coriobacteriia</taxon>
        <taxon>Eggerthellales</taxon>
        <taxon>Eggerthellaceae</taxon>
        <taxon>Cryptobacterium</taxon>
    </lineage>
</organism>
<feature type="transmembrane region" description="Helical" evidence="10">
    <location>
        <begin position="194"/>
        <end position="217"/>
    </location>
</feature>
<dbReference type="eggNOG" id="COG4145">
    <property type="taxonomic scope" value="Bacteria"/>
</dbReference>
<dbReference type="GO" id="GO:0036376">
    <property type="term" value="P:sodium ion export across plasma membrane"/>
    <property type="evidence" value="ECO:0007669"/>
    <property type="project" value="InterPro"/>
</dbReference>
<dbReference type="PANTHER" id="PTHR48086">
    <property type="entry name" value="SODIUM/PROLINE SYMPORTER-RELATED"/>
    <property type="match status" value="1"/>
</dbReference>
<proteinExistence type="inferred from homology"/>
<dbReference type="NCBIfam" id="TIGR00813">
    <property type="entry name" value="sss"/>
    <property type="match status" value="1"/>
</dbReference>
<reference evidence="11 12" key="1">
    <citation type="journal article" date="2009" name="Stand. Genomic Sci.">
        <title>Complete genome sequence of Cryptobacterium curtum type strain (12-3).</title>
        <authorList>
            <person name="Mavrommatis K."/>
            <person name="Pukall R."/>
            <person name="Rohde C."/>
            <person name="Chen F."/>
            <person name="Sims D."/>
            <person name="Brettin T."/>
            <person name="Kuske C."/>
            <person name="Detter J.C."/>
            <person name="Han C."/>
            <person name="Lapidus A."/>
            <person name="Copeland A."/>
            <person name="Glavina Del Rio T."/>
            <person name="Nolan M."/>
            <person name="Lucas S."/>
            <person name="Tice H."/>
            <person name="Cheng J.F."/>
            <person name="Bruce D."/>
            <person name="Goodwin L."/>
            <person name="Pitluck S."/>
            <person name="Ovchinnikova G."/>
            <person name="Pati A."/>
            <person name="Ivanova N."/>
            <person name="Chen A."/>
            <person name="Palaniappan K."/>
            <person name="Chain P."/>
            <person name="D'haeseleer P."/>
            <person name="Goker M."/>
            <person name="Bristow J."/>
            <person name="Eisen J.A."/>
            <person name="Markowitz V."/>
            <person name="Hugenholtz P."/>
            <person name="Rohde M."/>
            <person name="Klenk H.P."/>
            <person name="Kyrpides N.C."/>
        </authorList>
    </citation>
    <scope>NUCLEOTIDE SEQUENCE [LARGE SCALE GENOMIC DNA]</scope>
    <source>
        <strain evidence="12">ATCC 700683 / DSM 15641 / 12-3</strain>
    </source>
</reference>
<dbReference type="PROSITE" id="PS50283">
    <property type="entry name" value="NA_SOLUT_SYMP_3"/>
    <property type="match status" value="1"/>
</dbReference>
<dbReference type="InterPro" id="IPR001734">
    <property type="entry name" value="Na/solute_symporter"/>
</dbReference>
<evidence type="ECO:0000256" key="1">
    <source>
        <dbReference type="ARBA" id="ARBA00004141"/>
    </source>
</evidence>
<evidence type="ECO:0000256" key="7">
    <source>
        <dbReference type="ARBA" id="ARBA00023136"/>
    </source>
</evidence>
<keyword evidence="3" id="KW-0813">Transport</keyword>
<feature type="transmembrane region" description="Helical" evidence="10">
    <location>
        <begin position="126"/>
        <end position="148"/>
    </location>
</feature>
<feature type="region of interest" description="Disordered" evidence="9">
    <location>
        <begin position="489"/>
        <end position="526"/>
    </location>
</feature>
<gene>
    <name evidence="11" type="ordered locus">Ccur_11200</name>
</gene>
<dbReference type="CDD" id="cd10327">
    <property type="entry name" value="SLC5sbd_PanF"/>
    <property type="match status" value="1"/>
</dbReference>
<evidence type="ECO:0000256" key="9">
    <source>
        <dbReference type="SAM" id="MobiDB-lite"/>
    </source>
</evidence>
<feature type="transmembrane region" description="Helical" evidence="10">
    <location>
        <begin position="277"/>
        <end position="301"/>
    </location>
</feature>
<feature type="transmembrane region" description="Helical" evidence="10">
    <location>
        <begin position="237"/>
        <end position="256"/>
    </location>
</feature>
<dbReference type="PROSITE" id="PS00457">
    <property type="entry name" value="NA_SOLUT_SYMP_2"/>
    <property type="match status" value="1"/>
</dbReference>
<evidence type="ECO:0000313" key="12">
    <source>
        <dbReference type="Proteomes" id="UP000000954"/>
    </source>
</evidence>
<feature type="transmembrane region" description="Helical" evidence="10">
    <location>
        <begin position="327"/>
        <end position="356"/>
    </location>
</feature>
<keyword evidence="6 10" id="KW-1133">Transmembrane helix</keyword>
<dbReference type="KEGG" id="ccu:Ccur_11200"/>
<dbReference type="RefSeq" id="WP_015778673.1">
    <property type="nucleotide sequence ID" value="NC_013170.1"/>
</dbReference>
<evidence type="ECO:0000256" key="3">
    <source>
        <dbReference type="ARBA" id="ARBA00022448"/>
    </source>
</evidence>
<feature type="transmembrane region" description="Helical" evidence="10">
    <location>
        <begin position="403"/>
        <end position="427"/>
    </location>
</feature>
<dbReference type="InterPro" id="IPR050277">
    <property type="entry name" value="Sodium:Solute_Symporter"/>
</dbReference>
<feature type="transmembrane region" description="Helical" evidence="10">
    <location>
        <begin position="80"/>
        <end position="98"/>
    </location>
</feature>
<dbReference type="PANTHER" id="PTHR48086:SF4">
    <property type="entry name" value="SODIUM_PANTOTHENATE SYMPORTER"/>
    <property type="match status" value="1"/>
</dbReference>
<sequence>MNSLASLLPVIVFLAIALAIAVVARRRGERASSGGFIAEYFIGSRSLGPFVLAMTTIATYGSVSSFVGGPGQAWNVGLGWVYMAAVQVTALFLLYGIMGKKMALVSRKLGAVTVVDVIRARYHSNLLANLSALIIVVFFSATMVAQFVGGAKLFSAVTGYSYVAGLLIFGGAVVVFTTIGGFRGVAFTDALCGIAMLVGIVVLAAGILTAGGGYTAIMDTIQANHPEMMKPFADGKMPLSLYFTQWLLVGIFTFCLPQSVVRCMGYKDTRALRHAMTSGTVIIGAMMIGVTALGTLSAGVLTGDLAEYGGSVDNIIPQTIIRCLPTWLAGIAIVGPIAASISTVSSLLIASSSAFIKDLWMHRAQQMGRSIPDTTLARASQCITLALGAIVFVLAIVPPDVIWKINMFAFGGLETAFCWVLLGALFWRRATKQGALASMIGGTLAYCVCMAAGFKVAGLHQIVIGLSVAFVLMVGVSLLTSSRARAHENTLQRTTSHTVPRKIPDKRSDTASAQASGTKPTQVPDSVQEIFFPDKPAVLR</sequence>
<keyword evidence="5 10" id="KW-0812">Transmembrane</keyword>
<keyword evidence="4" id="KW-1003">Cell membrane</keyword>
<dbReference type="Proteomes" id="UP000000954">
    <property type="component" value="Chromosome"/>
</dbReference>
<dbReference type="Gene3D" id="1.20.1730.10">
    <property type="entry name" value="Sodium/glucose cotransporter"/>
    <property type="match status" value="1"/>
</dbReference>
<evidence type="ECO:0000256" key="8">
    <source>
        <dbReference type="RuleBase" id="RU362091"/>
    </source>
</evidence>
<dbReference type="InterPro" id="IPR038377">
    <property type="entry name" value="Na/Glc_symporter_sf"/>
</dbReference>
<evidence type="ECO:0000256" key="10">
    <source>
        <dbReference type="SAM" id="Phobius"/>
    </source>
</evidence>
<keyword evidence="12" id="KW-1185">Reference proteome</keyword>
<keyword evidence="7 10" id="KW-0472">Membrane</keyword>
<accession>C7MPH0</accession>
<dbReference type="InterPro" id="IPR011849">
    <property type="entry name" value="Na/pantothenate_symporter"/>
</dbReference>
<dbReference type="NCBIfam" id="TIGR02119">
    <property type="entry name" value="panF"/>
    <property type="match status" value="1"/>
</dbReference>
<evidence type="ECO:0000256" key="4">
    <source>
        <dbReference type="ARBA" id="ARBA00022475"/>
    </source>
</evidence>
<feature type="transmembrane region" description="Helical" evidence="10">
    <location>
        <begin position="36"/>
        <end position="60"/>
    </location>
</feature>
<feature type="transmembrane region" description="Helical" evidence="10">
    <location>
        <begin position="459"/>
        <end position="479"/>
    </location>
</feature>
<dbReference type="GO" id="GO:0015081">
    <property type="term" value="F:sodium ion transmembrane transporter activity"/>
    <property type="evidence" value="ECO:0007669"/>
    <property type="project" value="InterPro"/>
</dbReference>
<evidence type="ECO:0000256" key="2">
    <source>
        <dbReference type="ARBA" id="ARBA00006434"/>
    </source>
</evidence>
<feature type="transmembrane region" description="Helical" evidence="10">
    <location>
        <begin position="434"/>
        <end position="453"/>
    </location>
</feature>
<dbReference type="InterPro" id="IPR018212">
    <property type="entry name" value="Na/solute_symporter_CS"/>
</dbReference>